<keyword evidence="9 10" id="KW-0472">Membrane</keyword>
<dbReference type="SUPFAM" id="SSF143597">
    <property type="entry name" value="YojJ-like"/>
    <property type="match status" value="1"/>
</dbReference>
<keyword evidence="2" id="KW-1003">Cell membrane</keyword>
<evidence type="ECO:0000259" key="11">
    <source>
        <dbReference type="PROSITE" id="PS51794"/>
    </source>
</evidence>
<dbReference type="GO" id="GO:0106408">
    <property type="term" value="F:diadenylate cyclase activity"/>
    <property type="evidence" value="ECO:0007669"/>
    <property type="project" value="UniProtKB-EC"/>
</dbReference>
<dbReference type="Pfam" id="PF02457">
    <property type="entry name" value="DAC"/>
    <property type="match status" value="1"/>
</dbReference>
<evidence type="ECO:0000256" key="10">
    <source>
        <dbReference type="SAM" id="Phobius"/>
    </source>
</evidence>
<dbReference type="GO" id="GO:0005524">
    <property type="term" value="F:ATP binding"/>
    <property type="evidence" value="ECO:0007669"/>
    <property type="project" value="UniProtKB-KW"/>
</dbReference>
<dbReference type="PROSITE" id="PS51794">
    <property type="entry name" value="DAC"/>
    <property type="match status" value="1"/>
</dbReference>
<keyword evidence="7" id="KW-0067">ATP-binding</keyword>
<dbReference type="Gene3D" id="3.40.1700.10">
    <property type="entry name" value="DNA integrity scanning protein, DisA, N-terminal domain"/>
    <property type="match status" value="1"/>
</dbReference>
<keyword evidence="8 10" id="KW-1133">Transmembrane helix</keyword>
<evidence type="ECO:0000256" key="5">
    <source>
        <dbReference type="ARBA" id="ARBA00022695"/>
    </source>
</evidence>
<dbReference type="GO" id="GO:0006171">
    <property type="term" value="P:cAMP biosynthetic process"/>
    <property type="evidence" value="ECO:0007669"/>
    <property type="project" value="InterPro"/>
</dbReference>
<dbReference type="InterPro" id="IPR036888">
    <property type="entry name" value="DNA_integrity_DisA_N_sf"/>
</dbReference>
<feature type="transmembrane region" description="Helical" evidence="10">
    <location>
        <begin position="50"/>
        <end position="68"/>
    </location>
</feature>
<protein>
    <recommendedName>
        <fullName evidence="11">DAC domain-containing protein</fullName>
    </recommendedName>
</protein>
<evidence type="ECO:0000256" key="3">
    <source>
        <dbReference type="ARBA" id="ARBA00022679"/>
    </source>
</evidence>
<dbReference type="PIRSF" id="PIRSF004793">
    <property type="entry name" value="UCP004793"/>
    <property type="match status" value="1"/>
</dbReference>
<gene>
    <name evidence="12" type="ORF">LCGC14_2452600</name>
</gene>
<keyword evidence="3" id="KW-0808">Transferase</keyword>
<proteinExistence type="inferred from homology"/>
<reference evidence="12" key="1">
    <citation type="journal article" date="2015" name="Nature">
        <title>Complex archaea that bridge the gap between prokaryotes and eukaryotes.</title>
        <authorList>
            <person name="Spang A."/>
            <person name="Saw J.H."/>
            <person name="Jorgensen S.L."/>
            <person name="Zaremba-Niedzwiedzka K."/>
            <person name="Martijn J."/>
            <person name="Lind A.E."/>
            <person name="van Eijk R."/>
            <person name="Schleper C."/>
            <person name="Guy L."/>
            <person name="Ettema T.J."/>
        </authorList>
    </citation>
    <scope>NUCLEOTIDE SEQUENCE</scope>
</reference>
<evidence type="ECO:0000313" key="12">
    <source>
        <dbReference type="EMBL" id="KKL20725.1"/>
    </source>
</evidence>
<evidence type="ECO:0000256" key="4">
    <source>
        <dbReference type="ARBA" id="ARBA00022692"/>
    </source>
</evidence>
<dbReference type="InterPro" id="IPR014046">
    <property type="entry name" value="C-di-AMP_synthase"/>
</dbReference>
<dbReference type="AlphaFoldDB" id="A0A0F9BG61"/>
<sequence length="288" mass="31332">MGDLLRAISNYLSRVSRYDPIEVIVEILLIALVVRWTVRFLRGTRGASLIKGAAVTLGAVYLCIRMLPKNPDRGWERIEYLYGGFLWFAFVAVVVAFQPELRRALSQIGRGRLFGAPMRYREEELAALAESAGFLSRNKVGAIMAIERKVGLGGLMESGVAVDAEITPALLNTIFHAGTPLHDMGVIIQGGRVAAAGCQFPLAESEEVDASLGTRHRAALGLAKETDAVVVVVSEETGRISVACEGQLYVGLDGESLRELLRAMLAPKRRGWLARLLLRRSSDEGRGA</sequence>
<evidence type="ECO:0000256" key="6">
    <source>
        <dbReference type="ARBA" id="ARBA00022741"/>
    </source>
</evidence>
<dbReference type="GO" id="GO:0004016">
    <property type="term" value="F:adenylate cyclase activity"/>
    <property type="evidence" value="ECO:0007669"/>
    <property type="project" value="InterPro"/>
</dbReference>
<comment type="caution">
    <text evidence="12">The sequence shown here is derived from an EMBL/GenBank/DDBJ whole genome shotgun (WGS) entry which is preliminary data.</text>
</comment>
<dbReference type="HAMAP" id="MF_01499">
    <property type="entry name" value="DacA"/>
    <property type="match status" value="1"/>
</dbReference>
<organism evidence="12">
    <name type="scientific">marine sediment metagenome</name>
    <dbReference type="NCBI Taxonomy" id="412755"/>
    <lineage>
        <taxon>unclassified sequences</taxon>
        <taxon>metagenomes</taxon>
        <taxon>ecological metagenomes</taxon>
    </lineage>
</organism>
<dbReference type="InterPro" id="IPR034701">
    <property type="entry name" value="CdaA"/>
</dbReference>
<dbReference type="InterPro" id="IPR003390">
    <property type="entry name" value="DNA_integrity_scan_DisA_N"/>
</dbReference>
<feature type="transmembrane region" description="Helical" evidence="10">
    <location>
        <begin position="20"/>
        <end position="38"/>
    </location>
</feature>
<comment type="catalytic activity">
    <reaction evidence="1">
        <text>2 ATP = 3',3'-c-di-AMP + 2 diphosphate</text>
        <dbReference type="Rhea" id="RHEA:35655"/>
        <dbReference type="ChEBI" id="CHEBI:30616"/>
        <dbReference type="ChEBI" id="CHEBI:33019"/>
        <dbReference type="ChEBI" id="CHEBI:71500"/>
        <dbReference type="EC" id="2.7.7.85"/>
    </reaction>
</comment>
<evidence type="ECO:0000256" key="1">
    <source>
        <dbReference type="ARBA" id="ARBA00000877"/>
    </source>
</evidence>
<feature type="transmembrane region" description="Helical" evidence="10">
    <location>
        <begin position="80"/>
        <end position="97"/>
    </location>
</feature>
<dbReference type="PANTHER" id="PTHR34185:SF1">
    <property type="entry name" value="DIADENYLATE CYCLASE"/>
    <property type="match status" value="1"/>
</dbReference>
<name>A0A0F9BG61_9ZZZZ</name>
<accession>A0A0F9BG61</accession>
<keyword evidence="6" id="KW-0547">Nucleotide-binding</keyword>
<evidence type="ECO:0000256" key="2">
    <source>
        <dbReference type="ARBA" id="ARBA00022475"/>
    </source>
</evidence>
<keyword evidence="4 10" id="KW-0812">Transmembrane</keyword>
<evidence type="ECO:0000256" key="7">
    <source>
        <dbReference type="ARBA" id="ARBA00022840"/>
    </source>
</evidence>
<dbReference type="EMBL" id="LAZR01037988">
    <property type="protein sequence ID" value="KKL20725.1"/>
    <property type="molecule type" value="Genomic_DNA"/>
</dbReference>
<keyword evidence="5" id="KW-0548">Nucleotidyltransferase</keyword>
<dbReference type="InterPro" id="IPR050338">
    <property type="entry name" value="DisA"/>
</dbReference>
<evidence type="ECO:0000256" key="8">
    <source>
        <dbReference type="ARBA" id="ARBA00022989"/>
    </source>
</evidence>
<dbReference type="PANTHER" id="PTHR34185">
    <property type="entry name" value="DIADENYLATE CYCLASE"/>
    <property type="match status" value="1"/>
</dbReference>
<feature type="domain" description="DAC" evidence="11">
    <location>
        <begin position="98"/>
        <end position="254"/>
    </location>
</feature>
<evidence type="ECO:0000256" key="9">
    <source>
        <dbReference type="ARBA" id="ARBA00023136"/>
    </source>
</evidence>